<feature type="transmembrane region" description="Helical" evidence="7">
    <location>
        <begin position="141"/>
        <end position="158"/>
    </location>
</feature>
<comment type="subcellular location">
    <subcellularLocation>
        <location evidence="1 7">Cell membrane</location>
        <topology evidence="1 7">Multi-pass membrane protein</topology>
    </subcellularLocation>
</comment>
<proteinExistence type="inferred from homology"/>
<dbReference type="PROSITE" id="PS50928">
    <property type="entry name" value="ABC_TM1"/>
    <property type="match status" value="1"/>
</dbReference>
<dbReference type="OrthoDB" id="9805974at2"/>
<dbReference type="InterPro" id="IPR000515">
    <property type="entry name" value="MetI-like"/>
</dbReference>
<organism evidence="10 11">
    <name type="scientific">Luteimicrobium xylanilyticum</name>
    <dbReference type="NCBI Taxonomy" id="1133546"/>
    <lineage>
        <taxon>Bacteria</taxon>
        <taxon>Bacillati</taxon>
        <taxon>Actinomycetota</taxon>
        <taxon>Actinomycetes</taxon>
        <taxon>Micrococcales</taxon>
        <taxon>Luteimicrobium</taxon>
    </lineage>
</organism>
<evidence type="ECO:0000256" key="2">
    <source>
        <dbReference type="ARBA" id="ARBA00022448"/>
    </source>
</evidence>
<sequence>MSSAPATLPTQDSSAPPTARRAARRGSGRRRWVPSTYWLYLIPGLAAFVAIIGIPFVLNIWYSLHKWRGGITTMTWVGLDNYADLMHDDQFWQSFRNSVWMIIAMVIIPTVIGLLLASLLFDYIGKHFNGRVASVLRATYYLPQILPVAVAGILWNWILNAQTGALNQILHGIGIENPPDWLGNPSTALPSVMLVLIWIQIGYPTVIFMSALQRVDPELYEAAELDGANWWARFRAITLPQIKPETFVITLTCTIAALKVFAPIYVLTRGGPEGSTLVPSYYSYLNFFDKSKVGYGAAVATVLTVIIIVVASVIQLLQNRSARKEERGA</sequence>
<comment type="similarity">
    <text evidence="7">Belongs to the binding-protein-dependent transport system permease family.</text>
</comment>
<feature type="domain" description="ABC transmembrane type-1" evidence="9">
    <location>
        <begin position="95"/>
        <end position="314"/>
    </location>
</feature>
<evidence type="ECO:0000259" key="9">
    <source>
        <dbReference type="PROSITE" id="PS50928"/>
    </source>
</evidence>
<feature type="transmembrane region" description="Helical" evidence="7">
    <location>
        <begin position="247"/>
        <end position="267"/>
    </location>
</feature>
<feature type="transmembrane region" description="Helical" evidence="7">
    <location>
        <begin position="37"/>
        <end position="62"/>
    </location>
</feature>
<keyword evidence="5 7" id="KW-1133">Transmembrane helix</keyword>
<dbReference type="InterPro" id="IPR051393">
    <property type="entry name" value="ABC_transporter_permease"/>
</dbReference>
<name>A0A5P9QB25_9MICO</name>
<evidence type="ECO:0000256" key="6">
    <source>
        <dbReference type="ARBA" id="ARBA00023136"/>
    </source>
</evidence>
<evidence type="ECO:0000256" key="3">
    <source>
        <dbReference type="ARBA" id="ARBA00022475"/>
    </source>
</evidence>
<feature type="transmembrane region" description="Helical" evidence="7">
    <location>
        <begin position="188"/>
        <end position="212"/>
    </location>
</feature>
<keyword evidence="6 7" id="KW-0472">Membrane</keyword>
<dbReference type="PANTHER" id="PTHR30193">
    <property type="entry name" value="ABC TRANSPORTER PERMEASE PROTEIN"/>
    <property type="match status" value="1"/>
</dbReference>
<evidence type="ECO:0000313" key="10">
    <source>
        <dbReference type="EMBL" id="QFU98643.1"/>
    </source>
</evidence>
<dbReference type="PANTHER" id="PTHR30193:SF37">
    <property type="entry name" value="INNER MEMBRANE ABC TRANSPORTER PERMEASE PROTEIN YCJO"/>
    <property type="match status" value="1"/>
</dbReference>
<feature type="transmembrane region" description="Helical" evidence="7">
    <location>
        <begin position="293"/>
        <end position="317"/>
    </location>
</feature>
<dbReference type="RefSeq" id="WP_085998014.1">
    <property type="nucleotide sequence ID" value="NZ_BAABIH010000017.1"/>
</dbReference>
<evidence type="ECO:0000256" key="5">
    <source>
        <dbReference type="ARBA" id="ARBA00022989"/>
    </source>
</evidence>
<gene>
    <name evidence="10" type="ORF">KDY119_02160</name>
</gene>
<keyword evidence="4 7" id="KW-0812">Transmembrane</keyword>
<feature type="transmembrane region" description="Helical" evidence="7">
    <location>
        <begin position="99"/>
        <end position="121"/>
    </location>
</feature>
<dbReference type="CDD" id="cd06261">
    <property type="entry name" value="TM_PBP2"/>
    <property type="match status" value="1"/>
</dbReference>
<dbReference type="GO" id="GO:0055085">
    <property type="term" value="P:transmembrane transport"/>
    <property type="evidence" value="ECO:0007669"/>
    <property type="project" value="InterPro"/>
</dbReference>
<feature type="compositionally biased region" description="Polar residues" evidence="8">
    <location>
        <begin position="1"/>
        <end position="12"/>
    </location>
</feature>
<keyword evidence="2 7" id="KW-0813">Transport</keyword>
<dbReference type="SUPFAM" id="SSF161098">
    <property type="entry name" value="MetI-like"/>
    <property type="match status" value="1"/>
</dbReference>
<dbReference type="GO" id="GO:0005886">
    <property type="term" value="C:plasma membrane"/>
    <property type="evidence" value="ECO:0007669"/>
    <property type="project" value="UniProtKB-SubCell"/>
</dbReference>
<evidence type="ECO:0000313" key="11">
    <source>
        <dbReference type="Proteomes" id="UP000326702"/>
    </source>
</evidence>
<feature type="region of interest" description="Disordered" evidence="8">
    <location>
        <begin position="1"/>
        <end position="27"/>
    </location>
</feature>
<dbReference type="Gene3D" id="1.10.3720.10">
    <property type="entry name" value="MetI-like"/>
    <property type="match status" value="1"/>
</dbReference>
<evidence type="ECO:0000256" key="4">
    <source>
        <dbReference type="ARBA" id="ARBA00022692"/>
    </source>
</evidence>
<reference evidence="10 11" key="1">
    <citation type="submission" date="2019-10" db="EMBL/GenBank/DDBJ databases">
        <title>Genome sequence of Luteimicrobium xylanilyticum HY-24.</title>
        <authorList>
            <person name="Kim D.Y."/>
            <person name="Park H.-Y."/>
        </authorList>
    </citation>
    <scope>NUCLEOTIDE SEQUENCE [LARGE SCALE GENOMIC DNA]</scope>
    <source>
        <strain evidence="10 11">HY-24</strain>
    </source>
</reference>
<protein>
    <submittedName>
        <fullName evidence="10">Putative ABC transporter permease protein YurN</fullName>
    </submittedName>
</protein>
<dbReference type="Pfam" id="PF00528">
    <property type="entry name" value="BPD_transp_1"/>
    <property type="match status" value="1"/>
</dbReference>
<dbReference type="InterPro" id="IPR035906">
    <property type="entry name" value="MetI-like_sf"/>
</dbReference>
<dbReference type="AlphaFoldDB" id="A0A5P9QB25"/>
<keyword evidence="3" id="KW-1003">Cell membrane</keyword>
<evidence type="ECO:0000256" key="8">
    <source>
        <dbReference type="SAM" id="MobiDB-lite"/>
    </source>
</evidence>
<evidence type="ECO:0000256" key="7">
    <source>
        <dbReference type="RuleBase" id="RU363032"/>
    </source>
</evidence>
<dbReference type="Proteomes" id="UP000326702">
    <property type="component" value="Chromosome"/>
</dbReference>
<accession>A0A5P9QB25</accession>
<dbReference type="KEGG" id="lxl:KDY119_02160"/>
<keyword evidence="11" id="KW-1185">Reference proteome</keyword>
<dbReference type="EMBL" id="CP045529">
    <property type="protein sequence ID" value="QFU98643.1"/>
    <property type="molecule type" value="Genomic_DNA"/>
</dbReference>
<evidence type="ECO:0000256" key="1">
    <source>
        <dbReference type="ARBA" id="ARBA00004651"/>
    </source>
</evidence>